<proteinExistence type="inferred from homology"/>
<dbReference type="AlphaFoldDB" id="A0A7W8IGV9"/>
<evidence type="ECO:0000256" key="2">
    <source>
        <dbReference type="ARBA" id="ARBA00008854"/>
    </source>
</evidence>
<dbReference type="EMBL" id="JACHDY010000001">
    <property type="protein sequence ID" value="MBB5316005.1"/>
    <property type="molecule type" value="Genomic_DNA"/>
</dbReference>
<evidence type="ECO:0000256" key="1">
    <source>
        <dbReference type="ARBA" id="ARBA00004167"/>
    </source>
</evidence>
<dbReference type="SUPFAM" id="SSF140478">
    <property type="entry name" value="LemA-like"/>
    <property type="match status" value="1"/>
</dbReference>
<dbReference type="PANTHER" id="PTHR34478">
    <property type="entry name" value="PROTEIN LEMA"/>
    <property type="match status" value="1"/>
</dbReference>
<comment type="caution">
    <text evidence="6">The sequence shown here is derived from an EMBL/GenBank/DDBJ whole genome shotgun (WGS) entry which is preliminary data.</text>
</comment>
<accession>A0A7W8IGV9</accession>
<gene>
    <name evidence="6" type="ORF">HDF09_000655</name>
</gene>
<keyword evidence="4" id="KW-1133">Transmembrane helix</keyword>
<dbReference type="Proteomes" id="UP000568106">
    <property type="component" value="Unassembled WGS sequence"/>
</dbReference>
<sequence>MKSLWVVLGVVALLIVVLLFVGGSYIGAKNTLVQKNEAVNQAFSQVNVVQQRRLDLIPNLVASVKGYVAEESTILTNIANARAGVLAAGSDHAANINANAKLDVALGPFFRLQEQYPNLKGNEQFTRLTDELAGTENRIAVERQRYNKTLEDYNVYVRQFPQSIWANIAGFHYREEYFKGNPENSVAPKVDFSK</sequence>
<comment type="subcellular location">
    <subcellularLocation>
        <location evidence="1">Membrane</location>
        <topology evidence="1">Single-pass membrane protein</topology>
    </subcellularLocation>
</comment>
<evidence type="ECO:0000256" key="4">
    <source>
        <dbReference type="ARBA" id="ARBA00022989"/>
    </source>
</evidence>
<evidence type="ECO:0000256" key="3">
    <source>
        <dbReference type="ARBA" id="ARBA00022692"/>
    </source>
</evidence>
<organism evidence="6 7">
    <name type="scientific">Tunturiibacter empetritectus</name>
    <dbReference type="NCBI Taxonomy" id="3069691"/>
    <lineage>
        <taxon>Bacteria</taxon>
        <taxon>Pseudomonadati</taxon>
        <taxon>Acidobacteriota</taxon>
        <taxon>Terriglobia</taxon>
        <taxon>Terriglobales</taxon>
        <taxon>Acidobacteriaceae</taxon>
        <taxon>Tunturiibacter</taxon>
    </lineage>
</organism>
<reference evidence="6" key="1">
    <citation type="submission" date="2020-08" db="EMBL/GenBank/DDBJ databases">
        <title>Genomic Encyclopedia of Type Strains, Phase IV (KMG-V): Genome sequencing to study the core and pangenomes of soil and plant-associated prokaryotes.</title>
        <authorList>
            <person name="Whitman W."/>
        </authorList>
    </citation>
    <scope>NUCLEOTIDE SEQUENCE [LARGE SCALE GENOMIC DNA]</scope>
    <source>
        <strain evidence="6">M8UP27</strain>
    </source>
</reference>
<dbReference type="Pfam" id="PF04011">
    <property type="entry name" value="LemA"/>
    <property type="match status" value="1"/>
</dbReference>
<dbReference type="GO" id="GO:0016020">
    <property type="term" value="C:membrane"/>
    <property type="evidence" value="ECO:0007669"/>
    <property type="project" value="UniProtKB-SubCell"/>
</dbReference>
<comment type="similarity">
    <text evidence="2">Belongs to the LemA family.</text>
</comment>
<dbReference type="PANTHER" id="PTHR34478:SF2">
    <property type="entry name" value="MEMBRANE PROTEIN"/>
    <property type="match status" value="1"/>
</dbReference>
<dbReference type="InterPro" id="IPR023353">
    <property type="entry name" value="LemA-like_dom_sf"/>
</dbReference>
<dbReference type="InterPro" id="IPR007156">
    <property type="entry name" value="MamQ_LemA"/>
</dbReference>
<evidence type="ECO:0000313" key="7">
    <source>
        <dbReference type="Proteomes" id="UP000568106"/>
    </source>
</evidence>
<name>A0A7W8IGV9_9BACT</name>
<keyword evidence="7" id="KW-1185">Reference proteome</keyword>
<keyword evidence="5" id="KW-0472">Membrane</keyword>
<protein>
    <submittedName>
        <fullName evidence="6">LemA protein</fullName>
    </submittedName>
</protein>
<evidence type="ECO:0000313" key="6">
    <source>
        <dbReference type="EMBL" id="MBB5316005.1"/>
    </source>
</evidence>
<dbReference type="Gene3D" id="1.20.1440.20">
    <property type="entry name" value="LemA-like domain"/>
    <property type="match status" value="1"/>
</dbReference>
<evidence type="ECO:0000256" key="5">
    <source>
        <dbReference type="ARBA" id="ARBA00023136"/>
    </source>
</evidence>
<keyword evidence="3" id="KW-0812">Transmembrane</keyword>